<feature type="compositionally biased region" description="Basic residues" evidence="1">
    <location>
        <begin position="98"/>
        <end position="112"/>
    </location>
</feature>
<feature type="region of interest" description="Disordered" evidence="1">
    <location>
        <begin position="153"/>
        <end position="285"/>
    </location>
</feature>
<evidence type="ECO:0000256" key="1">
    <source>
        <dbReference type="SAM" id="MobiDB-lite"/>
    </source>
</evidence>
<feature type="compositionally biased region" description="Low complexity" evidence="1">
    <location>
        <begin position="70"/>
        <end position="80"/>
    </location>
</feature>
<feature type="compositionally biased region" description="Polar residues" evidence="1">
    <location>
        <begin position="1"/>
        <end position="11"/>
    </location>
</feature>
<evidence type="ECO:0000313" key="2">
    <source>
        <dbReference type="EMBL" id="MBB6035233.1"/>
    </source>
</evidence>
<feature type="compositionally biased region" description="Basic residues" evidence="1">
    <location>
        <begin position="183"/>
        <end position="197"/>
    </location>
</feature>
<comment type="caution">
    <text evidence="2">The sequence shown here is derived from an EMBL/GenBank/DDBJ whole genome shotgun (WGS) entry which is preliminary data.</text>
</comment>
<organism evidence="2 3">
    <name type="scientific">Phytomonospora endophytica</name>
    <dbReference type="NCBI Taxonomy" id="714109"/>
    <lineage>
        <taxon>Bacteria</taxon>
        <taxon>Bacillati</taxon>
        <taxon>Actinomycetota</taxon>
        <taxon>Actinomycetes</taxon>
        <taxon>Micromonosporales</taxon>
        <taxon>Micromonosporaceae</taxon>
        <taxon>Phytomonospora</taxon>
    </lineage>
</organism>
<proteinExistence type="predicted"/>
<feature type="region of interest" description="Disordered" evidence="1">
    <location>
        <begin position="1"/>
        <end position="126"/>
    </location>
</feature>
<sequence>MRASSLPSQGQPPDREPARNCPAGGESRPPTPGPPAAVRPGTGLAPLVRPGWDAAIADPPARVSLRSPTRAGNPAAFPRPGRGPGTGGGPQPDPIPARRFRSRRPNKHRLFKLTHQDREPKTPARQAWVSLRSPTQAGIPRRGPVSVSLASLAHAGREPGGVSAPRPGTRHRRRAEPDLMPFRRFRSRRPNKHRPFKFTHQGGEPGLFTHPRREPGRSGPPTPGTQGAGLARVSLASLAHAGWEPGRSGPPTPGTQDAGLARVSLASLAHARRVPGRSGPPTPGI</sequence>
<gene>
    <name evidence="2" type="ORF">HNR73_003090</name>
</gene>
<protein>
    <submittedName>
        <fullName evidence="2">Uncharacterized protein</fullName>
    </submittedName>
</protein>
<dbReference type="AlphaFoldDB" id="A0A841FJW5"/>
<evidence type="ECO:0000313" key="3">
    <source>
        <dbReference type="Proteomes" id="UP000548476"/>
    </source>
</evidence>
<keyword evidence="3" id="KW-1185">Reference proteome</keyword>
<dbReference type="Proteomes" id="UP000548476">
    <property type="component" value="Unassembled WGS sequence"/>
</dbReference>
<reference evidence="2 3" key="1">
    <citation type="submission" date="2020-08" db="EMBL/GenBank/DDBJ databases">
        <title>Genomic Encyclopedia of Type Strains, Phase IV (KMG-IV): sequencing the most valuable type-strain genomes for metagenomic binning, comparative biology and taxonomic classification.</title>
        <authorList>
            <person name="Goeker M."/>
        </authorList>
    </citation>
    <scope>NUCLEOTIDE SEQUENCE [LARGE SCALE GENOMIC DNA]</scope>
    <source>
        <strain evidence="2 3">YIM 65646</strain>
    </source>
</reference>
<accession>A0A841FJW5</accession>
<dbReference type="EMBL" id="JACHGT010000006">
    <property type="protein sequence ID" value="MBB6035233.1"/>
    <property type="molecule type" value="Genomic_DNA"/>
</dbReference>
<name>A0A841FJW5_9ACTN</name>